<gene>
    <name evidence="1" type="ORF">F7D25_12925</name>
</gene>
<evidence type="ECO:0000313" key="2">
    <source>
        <dbReference type="Proteomes" id="UP000477980"/>
    </source>
</evidence>
<sequence length="227" mass="25976">MRDELLIDRLLQVHYPQEYDLDTHGVVVDMAIHRGLVELSDSKACDACQGHRPHRAQCDRVNLRLDTSACPVAIVDFEKYVNQFDNTVAAMRDRCDYLLVDATDEHNKIAFCDLTCSEEKYVNPNDGKYPLGKRAKASSQMRKSLEQLLLDPLMAHYILTFPEKICLFGWRDYDAPDVTPLRGDAARNMLAFMRTPSANSRTLAKEISVIGHNFSFVQVKYPSVYKW</sequence>
<dbReference type="Proteomes" id="UP000477980">
    <property type="component" value="Unassembled WGS sequence"/>
</dbReference>
<reference evidence="1 2" key="1">
    <citation type="submission" date="2019-09" db="EMBL/GenBank/DDBJ databases">
        <title>Distinct polysaccharide growth profiles of human intestinal Prevotella copri isolates.</title>
        <authorList>
            <person name="Fehlner-Peach H."/>
            <person name="Magnabosco C."/>
            <person name="Raghavan V."/>
            <person name="Scher J.U."/>
            <person name="Tett A."/>
            <person name="Cox L.M."/>
            <person name="Gottsegen C."/>
            <person name="Watters A."/>
            <person name="Wiltshire- Gordon J.D."/>
            <person name="Segata N."/>
            <person name="Bonneau R."/>
            <person name="Littman D.R."/>
        </authorList>
    </citation>
    <scope>NUCLEOTIDE SEQUENCE [LARGE SCALE GENOMIC DNA]</scope>
    <source>
        <strain evidence="2">iAA917</strain>
    </source>
</reference>
<dbReference type="EMBL" id="VZAH01000124">
    <property type="protein sequence ID" value="MQP15293.1"/>
    <property type="molecule type" value="Genomic_DNA"/>
</dbReference>
<proteinExistence type="predicted"/>
<accession>A0A6G1VRD8</accession>
<comment type="caution">
    <text evidence="1">The sequence shown here is derived from an EMBL/GenBank/DDBJ whole genome shotgun (WGS) entry which is preliminary data.</text>
</comment>
<organism evidence="1 2">
    <name type="scientific">Segatella copri</name>
    <dbReference type="NCBI Taxonomy" id="165179"/>
    <lineage>
        <taxon>Bacteria</taxon>
        <taxon>Pseudomonadati</taxon>
        <taxon>Bacteroidota</taxon>
        <taxon>Bacteroidia</taxon>
        <taxon>Bacteroidales</taxon>
        <taxon>Prevotellaceae</taxon>
        <taxon>Segatella</taxon>
    </lineage>
</organism>
<name>A0A6G1VRD8_9BACT</name>
<dbReference type="RefSeq" id="WP_153090910.1">
    <property type="nucleotide sequence ID" value="NZ_VZAH01000124.1"/>
</dbReference>
<dbReference type="AlphaFoldDB" id="A0A6G1VRD8"/>
<protein>
    <submittedName>
        <fullName evidence="1">Uncharacterized protein</fullName>
    </submittedName>
</protein>
<evidence type="ECO:0000313" key="1">
    <source>
        <dbReference type="EMBL" id="MQP15293.1"/>
    </source>
</evidence>